<comment type="caution">
    <text evidence="2">The sequence shown here is derived from an EMBL/GenBank/DDBJ whole genome shotgun (WGS) entry which is preliminary data.</text>
</comment>
<dbReference type="Proteomes" id="UP001606302">
    <property type="component" value="Unassembled WGS sequence"/>
</dbReference>
<evidence type="ECO:0000313" key="3">
    <source>
        <dbReference type="Proteomes" id="UP001606302"/>
    </source>
</evidence>
<evidence type="ECO:0000256" key="1">
    <source>
        <dbReference type="SAM" id="SignalP"/>
    </source>
</evidence>
<accession>A0ABW7GN35</accession>
<name>A0ABW7GN35_9BURK</name>
<keyword evidence="3" id="KW-1185">Reference proteome</keyword>
<evidence type="ECO:0008006" key="4">
    <source>
        <dbReference type="Google" id="ProtNLM"/>
    </source>
</evidence>
<feature type="chain" id="PRO_5047149232" description="DUF3718 domain-containing protein" evidence="1">
    <location>
        <begin position="20"/>
        <end position="115"/>
    </location>
</feature>
<dbReference type="EMBL" id="JBIGHX010000005">
    <property type="protein sequence ID" value="MFG6463185.1"/>
    <property type="molecule type" value="Genomic_DNA"/>
</dbReference>
<sequence length="115" mass="11833">MKTALCALAGLALAAAAQAAEVKPTDKARVVAQLKANAVVAAAVRQAQDFAGTRDCRYDVLRVSATPLVAGQSWTYEAEIHCSKDEAAAVVRVMGSPPLAPRGPAELQVSLAFAG</sequence>
<feature type="signal peptide" evidence="1">
    <location>
        <begin position="1"/>
        <end position="19"/>
    </location>
</feature>
<evidence type="ECO:0000313" key="2">
    <source>
        <dbReference type="EMBL" id="MFG6463185.1"/>
    </source>
</evidence>
<keyword evidence="1" id="KW-0732">Signal</keyword>
<reference evidence="2 3" key="1">
    <citation type="submission" date="2024-08" db="EMBL/GenBank/DDBJ databases">
        <authorList>
            <person name="Lu H."/>
        </authorList>
    </citation>
    <scope>NUCLEOTIDE SEQUENCE [LARGE SCALE GENOMIC DNA]</scope>
    <source>
        <strain evidence="2 3">DXS20W</strain>
    </source>
</reference>
<proteinExistence type="predicted"/>
<dbReference type="RefSeq" id="WP_394512096.1">
    <property type="nucleotide sequence ID" value="NZ_JBIGHX010000005.1"/>
</dbReference>
<protein>
    <recommendedName>
        <fullName evidence="4">DUF3718 domain-containing protein</fullName>
    </recommendedName>
</protein>
<organism evidence="2 3">
    <name type="scientific">Pelomonas lactea</name>
    <dbReference type="NCBI Taxonomy" id="3299030"/>
    <lineage>
        <taxon>Bacteria</taxon>
        <taxon>Pseudomonadati</taxon>
        <taxon>Pseudomonadota</taxon>
        <taxon>Betaproteobacteria</taxon>
        <taxon>Burkholderiales</taxon>
        <taxon>Sphaerotilaceae</taxon>
        <taxon>Roseateles</taxon>
    </lineage>
</organism>
<gene>
    <name evidence="2" type="ORF">ACG04Q_16560</name>
</gene>